<dbReference type="PANTHER" id="PTHR47784">
    <property type="entry name" value="STEROL UPTAKE CONTROL PROTEIN 2"/>
    <property type="match status" value="1"/>
</dbReference>
<evidence type="ECO:0000313" key="2">
    <source>
        <dbReference type="Proteomes" id="UP000770015"/>
    </source>
</evidence>
<dbReference type="GO" id="GO:0001228">
    <property type="term" value="F:DNA-binding transcription activator activity, RNA polymerase II-specific"/>
    <property type="evidence" value="ECO:0007669"/>
    <property type="project" value="TreeGrafter"/>
</dbReference>
<dbReference type="Proteomes" id="UP000770015">
    <property type="component" value="Unassembled WGS sequence"/>
</dbReference>
<dbReference type="AlphaFoldDB" id="A0A9P8V8E1"/>
<reference evidence="1" key="1">
    <citation type="journal article" date="2021" name="Nat. Commun.">
        <title>Genetic determinants of endophytism in the Arabidopsis root mycobiome.</title>
        <authorList>
            <person name="Mesny F."/>
            <person name="Miyauchi S."/>
            <person name="Thiergart T."/>
            <person name="Pickel B."/>
            <person name="Atanasova L."/>
            <person name="Karlsson M."/>
            <person name="Huettel B."/>
            <person name="Barry K.W."/>
            <person name="Haridas S."/>
            <person name="Chen C."/>
            <person name="Bauer D."/>
            <person name="Andreopoulos W."/>
            <person name="Pangilinan J."/>
            <person name="LaButti K."/>
            <person name="Riley R."/>
            <person name="Lipzen A."/>
            <person name="Clum A."/>
            <person name="Drula E."/>
            <person name="Henrissat B."/>
            <person name="Kohler A."/>
            <person name="Grigoriev I.V."/>
            <person name="Martin F.M."/>
            <person name="Hacquard S."/>
        </authorList>
    </citation>
    <scope>NUCLEOTIDE SEQUENCE</scope>
    <source>
        <strain evidence="1">MPI-SDFR-AT-0117</strain>
    </source>
</reference>
<keyword evidence="2" id="KW-1185">Reference proteome</keyword>
<dbReference type="EMBL" id="JAGSXJ010000017">
    <property type="protein sequence ID" value="KAH6683623.1"/>
    <property type="molecule type" value="Genomic_DNA"/>
</dbReference>
<proteinExistence type="predicted"/>
<dbReference type="OrthoDB" id="3546279at2759"/>
<evidence type="ECO:0000313" key="1">
    <source>
        <dbReference type="EMBL" id="KAH6683623.1"/>
    </source>
</evidence>
<comment type="caution">
    <text evidence="1">The sequence shown here is derived from an EMBL/GenBank/DDBJ whole genome shotgun (WGS) entry which is preliminary data.</text>
</comment>
<gene>
    <name evidence="1" type="ORF">F5X68DRAFT_242552</name>
</gene>
<dbReference type="InterPro" id="IPR053157">
    <property type="entry name" value="Sterol_Uptake_Regulator"/>
</dbReference>
<dbReference type="PANTHER" id="PTHR47784:SF5">
    <property type="entry name" value="STEROL UPTAKE CONTROL PROTEIN 2"/>
    <property type="match status" value="1"/>
</dbReference>
<evidence type="ECO:0008006" key="3">
    <source>
        <dbReference type="Google" id="ProtNLM"/>
    </source>
</evidence>
<sequence>MHQLLAVAAFHKASSLQADLEQRRQYSLRALKHQTEGASILRYRLGRLTPENSHTCLETATLLTIGSFAAKSDAQPRLNDLISIFFSCRGLLAISRSAMDTLREGPLREKFTAGKYTRDAPALRKVCEILYGLSGRLGEVHKVATARDDNPLDIVQTEIYRLIRIIHEAVETAFAPPEWRVVLLWPMTFSDTFIDLLSQKDHLALVLIAHFCAIVHLTEPFAWWVKGWGPSVLQDVQWHLAGSCYESLLQWPLRSAGPSAALTV</sequence>
<accession>A0A9P8V8E1</accession>
<name>A0A9P8V8E1_9PEZI</name>
<protein>
    <recommendedName>
        <fullName evidence="3">C6 transcription factor</fullName>
    </recommendedName>
</protein>
<organism evidence="1 2">
    <name type="scientific">Plectosphaerella plurivora</name>
    <dbReference type="NCBI Taxonomy" id="936078"/>
    <lineage>
        <taxon>Eukaryota</taxon>
        <taxon>Fungi</taxon>
        <taxon>Dikarya</taxon>
        <taxon>Ascomycota</taxon>
        <taxon>Pezizomycotina</taxon>
        <taxon>Sordariomycetes</taxon>
        <taxon>Hypocreomycetidae</taxon>
        <taxon>Glomerellales</taxon>
        <taxon>Plectosphaerellaceae</taxon>
        <taxon>Plectosphaerella</taxon>
    </lineage>
</organism>